<dbReference type="EMBL" id="JARBJD010000150">
    <property type="protein sequence ID" value="KAK2949771.1"/>
    <property type="molecule type" value="Genomic_DNA"/>
</dbReference>
<dbReference type="Proteomes" id="UP001281761">
    <property type="component" value="Unassembled WGS sequence"/>
</dbReference>
<gene>
    <name evidence="2" type="ORF">BLNAU_15345</name>
</gene>
<protein>
    <submittedName>
        <fullName evidence="2">Uncharacterized protein</fullName>
    </submittedName>
</protein>
<name>A0ABQ9XCV4_9EUKA</name>
<comment type="caution">
    <text evidence="2">The sequence shown here is derived from an EMBL/GenBank/DDBJ whole genome shotgun (WGS) entry which is preliminary data.</text>
</comment>
<sequence length="249" mass="27567">MFTRGCVRAVLMPTIRLPSQPSVFPPNHPSSLPTIRLPSQPSVFPPNHPSSLPTIRLHCPYRRPCCSLTEDTKSSVQVPTDLPTPTSNNPTTILQLYLHPHPVPLQFPRLPNKSGNSWTHRSDICVVGTVVEKKLSTIGEIDINTLQPSLHELDDMVEAERMKKNDDPMQGLGMNDGDKGGGTAGAQAKLETSKMILLTVPNLLDQPSYSVDQLHRLALLAARKAKETFEYIKKQLLISPNSVALWKMM</sequence>
<evidence type="ECO:0000313" key="2">
    <source>
        <dbReference type="EMBL" id="KAK2949771.1"/>
    </source>
</evidence>
<proteinExistence type="predicted"/>
<feature type="region of interest" description="Disordered" evidence="1">
    <location>
        <begin position="165"/>
        <end position="185"/>
    </location>
</feature>
<reference evidence="2 3" key="1">
    <citation type="journal article" date="2022" name="bioRxiv">
        <title>Genomics of Preaxostyla Flagellates Illuminates Evolutionary Transitions and the Path Towards Mitochondrial Loss.</title>
        <authorList>
            <person name="Novak L.V.F."/>
            <person name="Treitli S.C."/>
            <person name="Pyrih J."/>
            <person name="Halakuc P."/>
            <person name="Pipaliya S.V."/>
            <person name="Vacek V."/>
            <person name="Brzon O."/>
            <person name="Soukal P."/>
            <person name="Eme L."/>
            <person name="Dacks J.B."/>
            <person name="Karnkowska A."/>
            <person name="Elias M."/>
            <person name="Hampl V."/>
        </authorList>
    </citation>
    <scope>NUCLEOTIDE SEQUENCE [LARGE SCALE GENOMIC DNA]</scope>
    <source>
        <strain evidence="2">NAU3</strain>
        <tissue evidence="2">Gut</tissue>
    </source>
</reference>
<accession>A0ABQ9XCV4</accession>
<evidence type="ECO:0000256" key="1">
    <source>
        <dbReference type="SAM" id="MobiDB-lite"/>
    </source>
</evidence>
<keyword evidence="3" id="KW-1185">Reference proteome</keyword>
<evidence type="ECO:0000313" key="3">
    <source>
        <dbReference type="Proteomes" id="UP001281761"/>
    </source>
</evidence>
<organism evidence="2 3">
    <name type="scientific">Blattamonas nauphoetae</name>
    <dbReference type="NCBI Taxonomy" id="2049346"/>
    <lineage>
        <taxon>Eukaryota</taxon>
        <taxon>Metamonada</taxon>
        <taxon>Preaxostyla</taxon>
        <taxon>Oxymonadida</taxon>
        <taxon>Blattamonas</taxon>
    </lineage>
</organism>